<accession>A0A0P6YEI8</accession>
<feature type="domain" description="ChrB N-terminal" evidence="1">
    <location>
        <begin position="26"/>
        <end position="180"/>
    </location>
</feature>
<organism evidence="2 3">
    <name type="scientific">Thermanaerothrix daxensis</name>
    <dbReference type="NCBI Taxonomy" id="869279"/>
    <lineage>
        <taxon>Bacteria</taxon>
        <taxon>Bacillati</taxon>
        <taxon>Chloroflexota</taxon>
        <taxon>Anaerolineae</taxon>
        <taxon>Anaerolineales</taxon>
        <taxon>Anaerolineaceae</taxon>
        <taxon>Thermanaerothrix</taxon>
    </lineage>
</organism>
<dbReference type="Pfam" id="PF20229">
    <property type="entry name" value="ChrB_N"/>
    <property type="match status" value="1"/>
</dbReference>
<dbReference type="InterPro" id="IPR046858">
    <property type="entry name" value="ChrB_N"/>
</dbReference>
<dbReference type="Proteomes" id="UP000050544">
    <property type="component" value="Unassembled WGS sequence"/>
</dbReference>
<proteinExistence type="predicted"/>
<dbReference type="EMBL" id="LGKO01000003">
    <property type="protein sequence ID" value="KPL83393.1"/>
    <property type="molecule type" value="Genomic_DNA"/>
</dbReference>
<name>A0A0P6YEI8_9CHLR</name>
<evidence type="ECO:0000313" key="3">
    <source>
        <dbReference type="Proteomes" id="UP000050544"/>
    </source>
</evidence>
<dbReference type="STRING" id="869279.SE15_06860"/>
<sequence length="201" mass="23085">MCFNEGIPVQWLLFLPQLPATPSSLRVMVWRKMRQIGALGLQNGVWVLPEREDLWQQLNDLQGSIRQQGGEAFVFRAQAHPPEAEALIRERFCADRDEEYQEFLGRCQDFLAEIAKETRQEKFTFAEMEEIEEDLQKMEHWLNKIRARDFFGATQAEPASRALEACQQAFATFVSQVYRRQGLEPPAVSSSQSFDTGDAAP</sequence>
<comment type="caution">
    <text evidence="2">The sequence shown here is derived from an EMBL/GenBank/DDBJ whole genome shotgun (WGS) entry which is preliminary data.</text>
</comment>
<keyword evidence="3" id="KW-1185">Reference proteome</keyword>
<gene>
    <name evidence="2" type="ORF">SE15_06860</name>
</gene>
<evidence type="ECO:0000313" key="2">
    <source>
        <dbReference type="EMBL" id="KPL83393.1"/>
    </source>
</evidence>
<reference evidence="2 3" key="1">
    <citation type="submission" date="2015-07" db="EMBL/GenBank/DDBJ databases">
        <title>Whole genome sequence of Thermanaerothrix daxensis DSM 23592.</title>
        <authorList>
            <person name="Hemp J."/>
            <person name="Ward L.M."/>
            <person name="Pace L.A."/>
            <person name="Fischer W.W."/>
        </authorList>
    </citation>
    <scope>NUCLEOTIDE SEQUENCE [LARGE SCALE GENOMIC DNA]</scope>
    <source>
        <strain evidence="2 3">GNS-1</strain>
    </source>
</reference>
<protein>
    <recommendedName>
        <fullName evidence="1">ChrB N-terminal domain-containing protein</fullName>
    </recommendedName>
</protein>
<evidence type="ECO:0000259" key="1">
    <source>
        <dbReference type="Pfam" id="PF20229"/>
    </source>
</evidence>
<dbReference type="AlphaFoldDB" id="A0A0P6YEI8"/>